<keyword evidence="1" id="KW-0812">Transmembrane</keyword>
<dbReference type="InterPro" id="IPR007896">
    <property type="entry name" value="BTP_bacteria"/>
</dbReference>
<accession>A0A4P8EKY9</accession>
<proteinExistence type="predicted"/>
<keyword evidence="1" id="KW-0472">Membrane</keyword>
<geneLocation type="plasmid" evidence="3 4">
    <name>unnamed1</name>
</geneLocation>
<protein>
    <recommendedName>
        <fullName evidence="2">Chlorhexidine efflux transporter domain-containing protein</fullName>
    </recommendedName>
</protein>
<dbReference type="OrthoDB" id="1631120at2"/>
<evidence type="ECO:0000313" key="3">
    <source>
        <dbReference type="EMBL" id="QCO57613.1"/>
    </source>
</evidence>
<keyword evidence="1" id="KW-1133">Transmembrane helix</keyword>
<feature type="transmembrane region" description="Helical" evidence="1">
    <location>
        <begin position="81"/>
        <end position="103"/>
    </location>
</feature>
<sequence>MASQFDLGRRHRVVFGNGRRGHPRRDWPNEWPPHVGQMIKHRRGSVRKTFTLRILDAVLFELGQLLVTLSMIAYYLRIGLWQAFVMDLALVVFYLIYAFVYNWGYDQAFPLPKEG</sequence>
<evidence type="ECO:0000256" key="1">
    <source>
        <dbReference type="SAM" id="Phobius"/>
    </source>
</evidence>
<keyword evidence="3" id="KW-0614">Plasmid</keyword>
<dbReference type="AlphaFoldDB" id="A0A4P8EKY9"/>
<dbReference type="KEGG" id="pseb:EOK75_18095"/>
<feature type="domain" description="Chlorhexidine efflux transporter" evidence="2">
    <location>
        <begin position="48"/>
        <end position="110"/>
    </location>
</feature>
<evidence type="ECO:0000313" key="4">
    <source>
        <dbReference type="Proteomes" id="UP000298631"/>
    </source>
</evidence>
<dbReference type="Proteomes" id="UP000298631">
    <property type="component" value="Plasmid unnamed1"/>
</dbReference>
<reference evidence="3 4" key="1">
    <citation type="submission" date="2019-05" db="EMBL/GenBank/DDBJ databases">
        <title>Pseudorhodobacter turbinis sp. nov., isolated from the gut of the Korean turban shell.</title>
        <authorList>
            <person name="Jeong Y.-S."/>
            <person name="Kang W.-R."/>
            <person name="Bae J.-W."/>
        </authorList>
    </citation>
    <scope>NUCLEOTIDE SEQUENCE [LARGE SCALE GENOMIC DNA]</scope>
    <source>
        <strain evidence="3 4">S12M18</strain>
        <plasmid evidence="3 4">unnamed1</plasmid>
    </source>
</reference>
<gene>
    <name evidence="3" type="ORF">EOK75_18095</name>
</gene>
<dbReference type="EMBL" id="CP039965">
    <property type="protein sequence ID" value="QCO57613.1"/>
    <property type="molecule type" value="Genomic_DNA"/>
</dbReference>
<evidence type="ECO:0000259" key="2">
    <source>
        <dbReference type="Pfam" id="PF05232"/>
    </source>
</evidence>
<feature type="transmembrane region" description="Helical" evidence="1">
    <location>
        <begin position="50"/>
        <end position="75"/>
    </location>
</feature>
<dbReference type="Pfam" id="PF05232">
    <property type="entry name" value="BTP"/>
    <property type="match status" value="1"/>
</dbReference>
<name>A0A4P8EKY9_9RHOB</name>
<organism evidence="3 4">
    <name type="scientific">Pseudorhodobacter turbinis</name>
    <dbReference type="NCBI Taxonomy" id="2500533"/>
    <lineage>
        <taxon>Bacteria</taxon>
        <taxon>Pseudomonadati</taxon>
        <taxon>Pseudomonadota</taxon>
        <taxon>Alphaproteobacteria</taxon>
        <taxon>Rhodobacterales</taxon>
        <taxon>Paracoccaceae</taxon>
        <taxon>Pseudorhodobacter</taxon>
    </lineage>
</organism>
<keyword evidence="4" id="KW-1185">Reference proteome</keyword>